<sequence>MSHQYSLYPTASAVASTTAAAAMIPQEPLTPTSISTRGRSSTSTSTSASLKKGSKRESKDSKSSTGSSSSSSSKRDWIEHPLPVGISIGGRERVNPAVAVLAPAFAEDPIITYVLNTLDPVARRAYLPAYFTALVTQATLNGAYVLEHSDWESCLTVLPPGRKVENPFTLLQSGLVGVLRKVGLSCVKRMLGEFEGAVKKARRRGLARGELPYYVFFVGTRADRQGRGLGRELLGEVTERAGREGRSVWLEATTADSRRLFLRMGFVDVEEVVMGRGKVGPGGYEQIGGPGVRLWCMVWRKGDVVVNIRDVEDEEEEEGDD</sequence>
<dbReference type="PANTHER" id="PTHR42791">
    <property type="entry name" value="GNAT FAMILY ACETYLTRANSFERASE"/>
    <property type="match status" value="1"/>
</dbReference>
<dbReference type="Gene3D" id="3.40.630.30">
    <property type="match status" value="1"/>
</dbReference>
<dbReference type="SUPFAM" id="SSF55729">
    <property type="entry name" value="Acyl-CoA N-acyltransferases (Nat)"/>
    <property type="match status" value="1"/>
</dbReference>
<keyword evidence="4" id="KW-1185">Reference proteome</keyword>
<dbReference type="STRING" id="342668.A0A1B8GS72"/>
<dbReference type="RefSeq" id="XP_059319877.1">
    <property type="nucleotide sequence ID" value="XM_059463524.1"/>
</dbReference>
<feature type="compositionally biased region" description="Low complexity" evidence="1">
    <location>
        <begin position="63"/>
        <end position="72"/>
    </location>
</feature>
<dbReference type="GO" id="GO:0016747">
    <property type="term" value="F:acyltransferase activity, transferring groups other than amino-acyl groups"/>
    <property type="evidence" value="ECO:0007669"/>
    <property type="project" value="InterPro"/>
</dbReference>
<dbReference type="PROSITE" id="PS51186">
    <property type="entry name" value="GNAT"/>
    <property type="match status" value="1"/>
</dbReference>
<dbReference type="PANTHER" id="PTHR42791:SF1">
    <property type="entry name" value="N-ACETYLTRANSFERASE DOMAIN-CONTAINING PROTEIN"/>
    <property type="match status" value="1"/>
</dbReference>
<dbReference type="InterPro" id="IPR016181">
    <property type="entry name" value="Acyl_CoA_acyltransferase"/>
</dbReference>
<dbReference type="InterPro" id="IPR000182">
    <property type="entry name" value="GNAT_dom"/>
</dbReference>
<evidence type="ECO:0000256" key="1">
    <source>
        <dbReference type="SAM" id="MobiDB-lite"/>
    </source>
</evidence>
<evidence type="ECO:0000259" key="2">
    <source>
        <dbReference type="PROSITE" id="PS51186"/>
    </source>
</evidence>
<gene>
    <name evidence="3" type="ORF">VE01_03333</name>
</gene>
<feature type="domain" description="N-acetyltransferase" evidence="2">
    <location>
        <begin position="205"/>
        <end position="290"/>
    </location>
</feature>
<dbReference type="Proteomes" id="UP000091956">
    <property type="component" value="Unassembled WGS sequence"/>
</dbReference>
<evidence type="ECO:0000313" key="3">
    <source>
        <dbReference type="EMBL" id="OBT98679.2"/>
    </source>
</evidence>
<feature type="compositionally biased region" description="Low complexity" evidence="1">
    <location>
        <begin position="30"/>
        <end position="49"/>
    </location>
</feature>
<dbReference type="CDD" id="cd04301">
    <property type="entry name" value="NAT_SF"/>
    <property type="match status" value="1"/>
</dbReference>
<reference evidence="4" key="2">
    <citation type="journal article" date="2018" name="Nat. Commun.">
        <title>Extreme sensitivity to ultraviolet light in the fungal pathogen causing white-nose syndrome of bats.</title>
        <authorList>
            <person name="Palmer J.M."/>
            <person name="Drees K.P."/>
            <person name="Foster J.T."/>
            <person name="Lindner D.L."/>
        </authorList>
    </citation>
    <scope>NUCLEOTIDE SEQUENCE [LARGE SCALE GENOMIC DNA]</scope>
    <source>
        <strain evidence="4">UAMH 10579</strain>
    </source>
</reference>
<dbReference type="InterPro" id="IPR052523">
    <property type="entry name" value="Trichothecene_AcTrans"/>
</dbReference>
<name>A0A1B8GS72_9PEZI</name>
<dbReference type="Pfam" id="PF00583">
    <property type="entry name" value="Acetyltransf_1"/>
    <property type="match status" value="1"/>
</dbReference>
<dbReference type="AlphaFoldDB" id="A0A1B8GS72"/>
<organism evidence="3 4">
    <name type="scientific">Pseudogymnoascus verrucosus</name>
    <dbReference type="NCBI Taxonomy" id="342668"/>
    <lineage>
        <taxon>Eukaryota</taxon>
        <taxon>Fungi</taxon>
        <taxon>Dikarya</taxon>
        <taxon>Ascomycota</taxon>
        <taxon>Pezizomycotina</taxon>
        <taxon>Leotiomycetes</taxon>
        <taxon>Thelebolales</taxon>
        <taxon>Thelebolaceae</taxon>
        <taxon>Pseudogymnoascus</taxon>
    </lineage>
</organism>
<evidence type="ECO:0000313" key="4">
    <source>
        <dbReference type="Proteomes" id="UP000091956"/>
    </source>
</evidence>
<protein>
    <recommendedName>
        <fullName evidence="2">N-acetyltransferase domain-containing protein</fullName>
    </recommendedName>
</protein>
<feature type="region of interest" description="Disordered" evidence="1">
    <location>
        <begin position="24"/>
        <end position="76"/>
    </location>
</feature>
<dbReference type="EMBL" id="KV460215">
    <property type="protein sequence ID" value="OBT98679.2"/>
    <property type="molecule type" value="Genomic_DNA"/>
</dbReference>
<dbReference type="GeneID" id="28836719"/>
<accession>A0A1B8GS72</accession>
<proteinExistence type="predicted"/>
<reference evidence="3 4" key="1">
    <citation type="submission" date="2016-03" db="EMBL/GenBank/DDBJ databases">
        <title>Comparative genomics of Pseudogymnoascus destructans, the fungus causing white-nose syndrome of bats.</title>
        <authorList>
            <person name="Palmer J.M."/>
            <person name="Drees K.P."/>
            <person name="Foster J.T."/>
            <person name="Lindner D.L."/>
        </authorList>
    </citation>
    <scope>NUCLEOTIDE SEQUENCE [LARGE SCALE GENOMIC DNA]</scope>
    <source>
        <strain evidence="3 4">UAMH 10579</strain>
    </source>
</reference>